<evidence type="ECO:0000256" key="1">
    <source>
        <dbReference type="ARBA" id="ARBA00004429"/>
    </source>
</evidence>
<dbReference type="GO" id="GO:1902495">
    <property type="term" value="C:transmembrane transporter complex"/>
    <property type="evidence" value="ECO:0007669"/>
    <property type="project" value="UniProtKB-ARBA"/>
</dbReference>
<keyword evidence="8" id="KW-1278">Translocase</keyword>
<dbReference type="InterPro" id="IPR025857">
    <property type="entry name" value="MacB_PCD"/>
</dbReference>
<dbReference type="SUPFAM" id="SSF52540">
    <property type="entry name" value="P-loop containing nucleoside triphosphate hydrolases"/>
    <property type="match status" value="1"/>
</dbReference>
<evidence type="ECO:0000256" key="7">
    <source>
        <dbReference type="ARBA" id="ARBA00022840"/>
    </source>
</evidence>
<evidence type="ECO:0000256" key="11">
    <source>
        <dbReference type="ARBA" id="ARBA00038388"/>
    </source>
</evidence>
<dbReference type="Pfam" id="PF00005">
    <property type="entry name" value="ABC_tran"/>
    <property type="match status" value="1"/>
</dbReference>
<protein>
    <recommendedName>
        <fullName evidence="12">Pyoverdine export ATP-binding/permease protein PvdT</fullName>
    </recommendedName>
</protein>
<dbReference type="InterPro" id="IPR003593">
    <property type="entry name" value="AAA+_ATPase"/>
</dbReference>
<dbReference type="GO" id="GO:0016887">
    <property type="term" value="F:ATP hydrolysis activity"/>
    <property type="evidence" value="ECO:0007669"/>
    <property type="project" value="InterPro"/>
</dbReference>
<dbReference type="InterPro" id="IPR050250">
    <property type="entry name" value="Macrolide_Exporter_MacB"/>
</dbReference>
<dbReference type="AlphaFoldDB" id="A0AAE6X7H7"/>
<comment type="similarity">
    <text evidence="11">Belongs to the ABC transporter superfamily. Macrolide exporter (TC 3.A.1.122) family.</text>
</comment>
<keyword evidence="3" id="KW-1003">Cell membrane</keyword>
<evidence type="ECO:0000259" key="14">
    <source>
        <dbReference type="PROSITE" id="PS50893"/>
    </source>
</evidence>
<keyword evidence="4" id="KW-0997">Cell inner membrane</keyword>
<evidence type="ECO:0000256" key="2">
    <source>
        <dbReference type="ARBA" id="ARBA00022448"/>
    </source>
</evidence>
<dbReference type="InterPro" id="IPR003439">
    <property type="entry name" value="ABC_transporter-like_ATP-bd"/>
</dbReference>
<dbReference type="Proteomes" id="UP000502287">
    <property type="component" value="Chromosome"/>
</dbReference>
<evidence type="ECO:0000256" key="5">
    <source>
        <dbReference type="ARBA" id="ARBA00022692"/>
    </source>
</evidence>
<feature type="domain" description="ABC transporter" evidence="14">
    <location>
        <begin position="4"/>
        <end position="242"/>
    </location>
</feature>
<dbReference type="PROSITE" id="PS00211">
    <property type="entry name" value="ABC_TRANSPORTER_1"/>
    <property type="match status" value="1"/>
</dbReference>
<dbReference type="PANTHER" id="PTHR30572">
    <property type="entry name" value="MEMBRANE COMPONENT OF TRANSPORTER-RELATED"/>
    <property type="match status" value="1"/>
</dbReference>
<evidence type="ECO:0000256" key="12">
    <source>
        <dbReference type="ARBA" id="ARBA00041199"/>
    </source>
</evidence>
<evidence type="ECO:0000256" key="8">
    <source>
        <dbReference type="ARBA" id="ARBA00022967"/>
    </source>
</evidence>
<dbReference type="InterPro" id="IPR017911">
    <property type="entry name" value="MacB-like_ATP-bd"/>
</dbReference>
<feature type="transmembrane region" description="Helical" evidence="13">
    <location>
        <begin position="274"/>
        <end position="294"/>
    </location>
</feature>
<dbReference type="PANTHER" id="PTHR30572:SF14">
    <property type="entry name" value="MACROLIDE EXPORT ATP-BINDING_PERMEASE PROTEIN MACB"/>
    <property type="match status" value="1"/>
</dbReference>
<feature type="transmembrane region" description="Helical" evidence="13">
    <location>
        <begin position="571"/>
        <end position="597"/>
    </location>
</feature>
<keyword evidence="2" id="KW-0813">Transport</keyword>
<keyword evidence="7 16" id="KW-0067">ATP-binding</keyword>
<evidence type="ECO:0000256" key="9">
    <source>
        <dbReference type="ARBA" id="ARBA00022989"/>
    </source>
</evidence>
<evidence type="ECO:0000313" key="18">
    <source>
        <dbReference type="Proteomes" id="UP000502287"/>
    </source>
</evidence>
<dbReference type="SMART" id="SM00382">
    <property type="entry name" value="AAA"/>
    <property type="match status" value="1"/>
</dbReference>
<dbReference type="EMBL" id="RKQT01000003">
    <property type="protein sequence ID" value="RPE92195.1"/>
    <property type="molecule type" value="Genomic_DNA"/>
</dbReference>
<dbReference type="InterPro" id="IPR027417">
    <property type="entry name" value="P-loop_NTPase"/>
</dbReference>
<feature type="transmembrane region" description="Helical" evidence="13">
    <location>
        <begin position="522"/>
        <end position="547"/>
    </location>
</feature>
<evidence type="ECO:0000256" key="4">
    <source>
        <dbReference type="ARBA" id="ARBA00022519"/>
    </source>
</evidence>
<dbReference type="PROSITE" id="PS50893">
    <property type="entry name" value="ABC_TRANSPORTER_2"/>
    <property type="match status" value="1"/>
</dbReference>
<dbReference type="RefSeq" id="WP_123957117.1">
    <property type="nucleotide sequence ID" value="NZ_CP015029.1"/>
</dbReference>
<accession>A0AAE6X7H7</accession>
<dbReference type="CDD" id="cd03255">
    <property type="entry name" value="ABC_MJ0796_LolCDE_FtsE"/>
    <property type="match status" value="1"/>
</dbReference>
<dbReference type="Proteomes" id="UP000276901">
    <property type="component" value="Unassembled WGS sequence"/>
</dbReference>
<dbReference type="InterPro" id="IPR003838">
    <property type="entry name" value="ABC3_permease_C"/>
</dbReference>
<keyword evidence="9 13" id="KW-1133">Transmembrane helix</keyword>
<reference evidence="16 17" key="2">
    <citation type="submission" date="2018-11" db="EMBL/GenBank/DDBJ databases">
        <title>Genomic Encyclopedia of Type Strains, Phase IV (KMG-IV): sequencing the most valuable type-strain genomes for metagenomic binning, comparative biology and taxonomic classification.</title>
        <authorList>
            <person name="Goeker M."/>
        </authorList>
    </citation>
    <scope>NUCLEOTIDE SEQUENCE [LARGE SCALE GENOMIC DNA]</scope>
    <source>
        <strain evidence="16 17">DSM 25797</strain>
    </source>
</reference>
<evidence type="ECO:0000256" key="13">
    <source>
        <dbReference type="SAM" id="Phobius"/>
    </source>
</evidence>
<dbReference type="Pfam" id="PF12704">
    <property type="entry name" value="MacB_PCD"/>
    <property type="match status" value="1"/>
</dbReference>
<organism evidence="15 18">
    <name type="scientific">Frederiksenia canicola</name>
    <dbReference type="NCBI Taxonomy" id="123824"/>
    <lineage>
        <taxon>Bacteria</taxon>
        <taxon>Pseudomonadati</taxon>
        <taxon>Pseudomonadota</taxon>
        <taxon>Gammaproteobacteria</taxon>
        <taxon>Pasteurellales</taxon>
        <taxon>Pasteurellaceae</taxon>
        <taxon>Frederiksenia</taxon>
    </lineage>
</organism>
<name>A0AAE6X7H7_9PAST</name>
<evidence type="ECO:0000256" key="10">
    <source>
        <dbReference type="ARBA" id="ARBA00023136"/>
    </source>
</evidence>
<evidence type="ECO:0000313" key="16">
    <source>
        <dbReference type="EMBL" id="RPE92195.1"/>
    </source>
</evidence>
<dbReference type="GO" id="GO:0022857">
    <property type="term" value="F:transmembrane transporter activity"/>
    <property type="evidence" value="ECO:0007669"/>
    <property type="project" value="TreeGrafter"/>
</dbReference>
<keyword evidence="17" id="KW-1185">Reference proteome</keyword>
<sequence>MNILQIRDLNKFFGDGENRTHVLKNINLDIKQGDFIAIIGASGSGKSTLMNIIGCLDTASSGSYQIAGQEVSTLESNALSDLRQQKFGFIFQRYNLLSTLSAVENVALPAIYAGLDQQRRLQRATQLLQKLGLGDRLHNKPNQLSGGQQQRVSIARALMNGGEIILADEPTGALDSKSGETVMAILQQLHQEGHTIILVTHDKQVAAFANRIIEIKDGEIIADQQKEEQKQAVSSAKNIANLPSKKWFSFYQDQLMESFKMSVKAIVAHKLRSLLTMLGIIIGITSVISVVALGNGSQQQILSNINALGTNTMDIYNGTGFGDRRAEKMQNLTVADSNALAKQSYIESATPNSAVSGVLTFGNQDYTAQVKGVGEQFFDVKGINLQQGSFFTPNDVKHSEQVAVIDGNTAKQIFSEIAPLGQIIMINKKPLKIIGVATTSGMGMNSNSLQIWIPYTTAMYKISGNNKIDSITVKIRGEINTQVAEKDLTQFLLARHGKKDFFVMNTDTIKQTVESTTNTMRLLISSIALISLVVGGIGVMNIMLVSVTERTKEIGVRMAIGARQANILQQFLIEAILICLIGGVTGILLSLIFGLVFNTFASNFVMIFSTFSIIAAVICSTLIGIIFGYMPARNAARLNPITALARE</sequence>
<evidence type="ECO:0000256" key="3">
    <source>
        <dbReference type="ARBA" id="ARBA00022475"/>
    </source>
</evidence>
<dbReference type="EMBL" id="CP015029">
    <property type="protein sequence ID" value="QIM64879.1"/>
    <property type="molecule type" value="Genomic_DNA"/>
</dbReference>
<evidence type="ECO:0000313" key="15">
    <source>
        <dbReference type="EMBL" id="QIM64879.1"/>
    </source>
</evidence>
<dbReference type="Pfam" id="PF02687">
    <property type="entry name" value="FtsX"/>
    <property type="match status" value="1"/>
</dbReference>
<dbReference type="Gene3D" id="3.40.50.300">
    <property type="entry name" value="P-loop containing nucleotide triphosphate hydrolases"/>
    <property type="match status" value="1"/>
</dbReference>
<dbReference type="GO" id="GO:0005886">
    <property type="term" value="C:plasma membrane"/>
    <property type="evidence" value="ECO:0007669"/>
    <property type="project" value="UniProtKB-SubCell"/>
</dbReference>
<keyword evidence="10 13" id="KW-0472">Membrane</keyword>
<evidence type="ECO:0000313" key="17">
    <source>
        <dbReference type="Proteomes" id="UP000276901"/>
    </source>
</evidence>
<keyword evidence="5 13" id="KW-0812">Transmembrane</keyword>
<evidence type="ECO:0000256" key="6">
    <source>
        <dbReference type="ARBA" id="ARBA00022741"/>
    </source>
</evidence>
<proteinExistence type="inferred from homology"/>
<dbReference type="GO" id="GO:0005524">
    <property type="term" value="F:ATP binding"/>
    <property type="evidence" value="ECO:0007669"/>
    <property type="project" value="UniProtKB-KW"/>
</dbReference>
<dbReference type="KEGG" id="fcl:A4G17_05235"/>
<reference evidence="15 18" key="1">
    <citation type="submission" date="2016-03" db="EMBL/GenBank/DDBJ databases">
        <authorList>
            <person name="Hansen M.J."/>
            <person name="Bojesen A.M."/>
            <person name="Planet P."/>
        </authorList>
    </citation>
    <scope>NUCLEOTIDE SEQUENCE [LARGE SCALE GENOMIC DNA]</scope>
    <source>
        <strain evidence="15 18">HPA 21</strain>
    </source>
</reference>
<comment type="subcellular location">
    <subcellularLocation>
        <location evidence="1">Cell inner membrane</location>
        <topology evidence="1">Multi-pass membrane protein</topology>
    </subcellularLocation>
</comment>
<gene>
    <name evidence="15" type="ORF">A4G17_05235</name>
    <name evidence="16" type="ORF">EDC49_1480</name>
</gene>
<dbReference type="InterPro" id="IPR017871">
    <property type="entry name" value="ABC_transporter-like_CS"/>
</dbReference>
<feature type="transmembrane region" description="Helical" evidence="13">
    <location>
        <begin position="603"/>
        <end position="629"/>
    </location>
</feature>
<dbReference type="FunFam" id="3.40.50.300:FF:000032">
    <property type="entry name" value="Export ABC transporter ATP-binding protein"/>
    <property type="match status" value="1"/>
</dbReference>
<keyword evidence="6" id="KW-0547">Nucleotide-binding</keyword>